<protein>
    <submittedName>
        <fullName evidence="9">Sugar ABC transporter permease</fullName>
    </submittedName>
</protein>
<evidence type="ECO:0000256" key="2">
    <source>
        <dbReference type="ARBA" id="ARBA00022448"/>
    </source>
</evidence>
<feature type="domain" description="ABC transmembrane type-1" evidence="8">
    <location>
        <begin position="89"/>
        <end position="301"/>
    </location>
</feature>
<evidence type="ECO:0000256" key="5">
    <source>
        <dbReference type="ARBA" id="ARBA00022989"/>
    </source>
</evidence>
<name>A0A928KVB2_9FIRM</name>
<comment type="caution">
    <text evidence="9">The sequence shown here is derived from an EMBL/GenBank/DDBJ whole genome shotgun (WGS) entry which is preliminary data.</text>
</comment>
<dbReference type="InterPro" id="IPR035906">
    <property type="entry name" value="MetI-like_sf"/>
</dbReference>
<gene>
    <name evidence="9" type="ORF">E7512_08360</name>
</gene>
<keyword evidence="5 7" id="KW-1133">Transmembrane helix</keyword>
<evidence type="ECO:0000256" key="6">
    <source>
        <dbReference type="ARBA" id="ARBA00023136"/>
    </source>
</evidence>
<dbReference type="AlphaFoldDB" id="A0A928KVB2"/>
<evidence type="ECO:0000256" key="7">
    <source>
        <dbReference type="RuleBase" id="RU363032"/>
    </source>
</evidence>
<keyword evidence="6 7" id="KW-0472">Membrane</keyword>
<organism evidence="9 10">
    <name type="scientific">Faecalispora sporosphaeroides</name>
    <dbReference type="NCBI Taxonomy" id="1549"/>
    <lineage>
        <taxon>Bacteria</taxon>
        <taxon>Bacillati</taxon>
        <taxon>Bacillota</taxon>
        <taxon>Clostridia</taxon>
        <taxon>Eubacteriales</taxon>
        <taxon>Oscillospiraceae</taxon>
        <taxon>Faecalispora</taxon>
    </lineage>
</organism>
<reference evidence="9" key="1">
    <citation type="submission" date="2019-04" db="EMBL/GenBank/DDBJ databases">
        <title>Evolution of Biomass-Degrading Anaerobic Consortia Revealed by Metagenomics.</title>
        <authorList>
            <person name="Peng X."/>
        </authorList>
    </citation>
    <scope>NUCLEOTIDE SEQUENCE</scope>
    <source>
        <strain evidence="9">SIG551</strain>
    </source>
</reference>
<dbReference type="Gene3D" id="1.10.3720.10">
    <property type="entry name" value="MetI-like"/>
    <property type="match status" value="1"/>
</dbReference>
<accession>A0A928KVB2</accession>
<dbReference type="CDD" id="cd06261">
    <property type="entry name" value="TM_PBP2"/>
    <property type="match status" value="1"/>
</dbReference>
<dbReference type="GO" id="GO:0055085">
    <property type="term" value="P:transmembrane transport"/>
    <property type="evidence" value="ECO:0007669"/>
    <property type="project" value="InterPro"/>
</dbReference>
<keyword evidence="3" id="KW-1003">Cell membrane</keyword>
<sequence length="311" mass="34475">MSNRQMSSGAAARNLTSTKGTKPLRASQGKIAALFLLPYLAVFLVFRLGPSIAGIAISFFKWDLAGSLSFIGINNFKRMLTDSNFHTSILNTLIFFVLTLPPLILLSLLLAAFFNQKIRGRNVGRVVAIIPYVLIPAVVGIIWNWMYDNNFGILNFYIKKMGGSAIHWLTNEHVALISVAIVIIWSFLGYNTILFLAGLQGIPKELYEASLIDGATRFQTFMKITLPLLKPTTSMVVTLTMVNTVQLFDQIYVMTNGGPGTSTLTMVQYLYTSAFQNYEMGYGSAIEVAVLIILVIMIFIQNKFLKVDEGV</sequence>
<feature type="transmembrane region" description="Helical" evidence="7">
    <location>
        <begin position="174"/>
        <end position="197"/>
    </location>
</feature>
<evidence type="ECO:0000313" key="9">
    <source>
        <dbReference type="EMBL" id="MBE6833576.1"/>
    </source>
</evidence>
<evidence type="ECO:0000256" key="1">
    <source>
        <dbReference type="ARBA" id="ARBA00004651"/>
    </source>
</evidence>
<dbReference type="GO" id="GO:0005886">
    <property type="term" value="C:plasma membrane"/>
    <property type="evidence" value="ECO:0007669"/>
    <property type="project" value="UniProtKB-SubCell"/>
</dbReference>
<dbReference type="InterPro" id="IPR000515">
    <property type="entry name" value="MetI-like"/>
</dbReference>
<feature type="transmembrane region" description="Helical" evidence="7">
    <location>
        <begin position="280"/>
        <end position="300"/>
    </location>
</feature>
<comment type="subcellular location">
    <subcellularLocation>
        <location evidence="1 7">Cell membrane</location>
        <topology evidence="1 7">Multi-pass membrane protein</topology>
    </subcellularLocation>
</comment>
<feature type="transmembrane region" description="Helical" evidence="7">
    <location>
        <begin position="126"/>
        <end position="146"/>
    </location>
</feature>
<keyword evidence="2 7" id="KW-0813">Transport</keyword>
<feature type="transmembrane region" description="Helical" evidence="7">
    <location>
        <begin position="89"/>
        <end position="114"/>
    </location>
</feature>
<dbReference type="RefSeq" id="WP_326840413.1">
    <property type="nucleotide sequence ID" value="NZ_SVNY01000003.1"/>
</dbReference>
<dbReference type="Proteomes" id="UP000754750">
    <property type="component" value="Unassembled WGS sequence"/>
</dbReference>
<evidence type="ECO:0000256" key="4">
    <source>
        <dbReference type="ARBA" id="ARBA00022692"/>
    </source>
</evidence>
<dbReference type="SUPFAM" id="SSF161098">
    <property type="entry name" value="MetI-like"/>
    <property type="match status" value="1"/>
</dbReference>
<feature type="transmembrane region" description="Helical" evidence="7">
    <location>
        <begin position="31"/>
        <end position="60"/>
    </location>
</feature>
<proteinExistence type="inferred from homology"/>
<keyword evidence="4 7" id="KW-0812">Transmembrane</keyword>
<evidence type="ECO:0000256" key="3">
    <source>
        <dbReference type="ARBA" id="ARBA00022475"/>
    </source>
</evidence>
<dbReference type="EMBL" id="SVNY01000003">
    <property type="protein sequence ID" value="MBE6833576.1"/>
    <property type="molecule type" value="Genomic_DNA"/>
</dbReference>
<dbReference type="PANTHER" id="PTHR30193">
    <property type="entry name" value="ABC TRANSPORTER PERMEASE PROTEIN"/>
    <property type="match status" value="1"/>
</dbReference>
<dbReference type="PROSITE" id="PS50928">
    <property type="entry name" value="ABC_TM1"/>
    <property type="match status" value="1"/>
</dbReference>
<comment type="similarity">
    <text evidence="7">Belongs to the binding-protein-dependent transport system permease family.</text>
</comment>
<evidence type="ECO:0000313" key="10">
    <source>
        <dbReference type="Proteomes" id="UP000754750"/>
    </source>
</evidence>
<evidence type="ECO:0000259" key="8">
    <source>
        <dbReference type="PROSITE" id="PS50928"/>
    </source>
</evidence>
<dbReference type="Pfam" id="PF00528">
    <property type="entry name" value="BPD_transp_1"/>
    <property type="match status" value="1"/>
</dbReference>
<dbReference type="PANTHER" id="PTHR30193:SF37">
    <property type="entry name" value="INNER MEMBRANE ABC TRANSPORTER PERMEASE PROTEIN YCJO"/>
    <property type="match status" value="1"/>
</dbReference>
<dbReference type="InterPro" id="IPR051393">
    <property type="entry name" value="ABC_transporter_permease"/>
</dbReference>